<reference evidence="1" key="1">
    <citation type="submission" date="2014-09" db="EMBL/GenBank/DDBJ databases">
        <authorList>
            <person name="Magalhaes I.L.F."/>
            <person name="Oliveira U."/>
            <person name="Santos F.R."/>
            <person name="Vidigal T.H.D.A."/>
            <person name="Brescovit A.D."/>
            <person name="Santos A.J."/>
        </authorList>
    </citation>
    <scope>NUCLEOTIDE SEQUENCE</scope>
    <source>
        <tissue evidence="1">Shoot tissue taken approximately 20 cm above the soil surface</tissue>
    </source>
</reference>
<organism evidence="1">
    <name type="scientific">Arundo donax</name>
    <name type="common">Giant reed</name>
    <name type="synonym">Donax arundinaceus</name>
    <dbReference type="NCBI Taxonomy" id="35708"/>
    <lineage>
        <taxon>Eukaryota</taxon>
        <taxon>Viridiplantae</taxon>
        <taxon>Streptophyta</taxon>
        <taxon>Embryophyta</taxon>
        <taxon>Tracheophyta</taxon>
        <taxon>Spermatophyta</taxon>
        <taxon>Magnoliopsida</taxon>
        <taxon>Liliopsida</taxon>
        <taxon>Poales</taxon>
        <taxon>Poaceae</taxon>
        <taxon>PACMAD clade</taxon>
        <taxon>Arundinoideae</taxon>
        <taxon>Arundineae</taxon>
        <taxon>Arundo</taxon>
    </lineage>
</organism>
<proteinExistence type="predicted"/>
<evidence type="ECO:0000313" key="1">
    <source>
        <dbReference type="EMBL" id="JAD53535.1"/>
    </source>
</evidence>
<sequence length="33" mass="3354">MKCPAHLGSPSSAAKAEFCPRVNSLPGQVPEGS</sequence>
<name>A0A0A9AX97_ARUDO</name>
<dbReference type="EMBL" id="GBRH01244360">
    <property type="protein sequence ID" value="JAD53535.1"/>
    <property type="molecule type" value="Transcribed_RNA"/>
</dbReference>
<accession>A0A0A9AX97</accession>
<protein>
    <submittedName>
        <fullName evidence="1">Uncharacterized protein</fullName>
    </submittedName>
</protein>
<reference evidence="1" key="2">
    <citation type="journal article" date="2015" name="Data Brief">
        <title>Shoot transcriptome of the giant reed, Arundo donax.</title>
        <authorList>
            <person name="Barrero R.A."/>
            <person name="Guerrero F.D."/>
            <person name="Moolhuijzen P."/>
            <person name="Goolsby J.A."/>
            <person name="Tidwell J."/>
            <person name="Bellgard S.E."/>
            <person name="Bellgard M.I."/>
        </authorList>
    </citation>
    <scope>NUCLEOTIDE SEQUENCE</scope>
    <source>
        <tissue evidence="1">Shoot tissue taken approximately 20 cm above the soil surface</tissue>
    </source>
</reference>
<dbReference type="AlphaFoldDB" id="A0A0A9AX97"/>